<dbReference type="Pfam" id="PF00512">
    <property type="entry name" value="HisKA"/>
    <property type="match status" value="1"/>
</dbReference>
<gene>
    <name evidence="10" type="ORF">DF182_18125</name>
</gene>
<dbReference type="Gene3D" id="3.30.565.10">
    <property type="entry name" value="Histidine kinase-like ATPase, C-terminal domain"/>
    <property type="match status" value="1"/>
</dbReference>
<proteinExistence type="predicted"/>
<dbReference type="Pfam" id="PF02518">
    <property type="entry name" value="HATPase_c"/>
    <property type="match status" value="1"/>
</dbReference>
<accession>A0A365XQU2</accession>
<dbReference type="SUPFAM" id="SSF52172">
    <property type="entry name" value="CheY-like"/>
    <property type="match status" value="1"/>
</dbReference>
<dbReference type="PROSITE" id="PS50109">
    <property type="entry name" value="HIS_KIN"/>
    <property type="match status" value="1"/>
</dbReference>
<keyword evidence="4" id="KW-0808">Transferase</keyword>
<evidence type="ECO:0000256" key="1">
    <source>
        <dbReference type="ARBA" id="ARBA00000085"/>
    </source>
</evidence>
<keyword evidence="11" id="KW-1185">Reference proteome</keyword>
<dbReference type="CDD" id="cd00082">
    <property type="entry name" value="HisKA"/>
    <property type="match status" value="1"/>
</dbReference>
<evidence type="ECO:0000259" key="9">
    <source>
        <dbReference type="PROSITE" id="PS50110"/>
    </source>
</evidence>
<dbReference type="Pfam" id="PF00072">
    <property type="entry name" value="Response_reg"/>
    <property type="match status" value="1"/>
</dbReference>
<evidence type="ECO:0000256" key="2">
    <source>
        <dbReference type="ARBA" id="ARBA00012438"/>
    </source>
</evidence>
<keyword evidence="7" id="KW-0472">Membrane</keyword>
<dbReference type="InterPro" id="IPR004358">
    <property type="entry name" value="Sig_transdc_His_kin-like_C"/>
</dbReference>
<dbReference type="EC" id="2.7.13.3" evidence="2"/>
<dbReference type="SMART" id="SM00448">
    <property type="entry name" value="REC"/>
    <property type="match status" value="1"/>
</dbReference>
<feature type="domain" description="Response regulatory" evidence="9">
    <location>
        <begin position="469"/>
        <end position="585"/>
    </location>
</feature>
<reference evidence="10 11" key="1">
    <citation type="submission" date="2018-05" db="EMBL/GenBank/DDBJ databases">
        <title>Chitinophaga sp. K3CV102501T nov., isolated from isolated from a monsoon evergreen broad-leaved forest soil.</title>
        <authorList>
            <person name="Lv Y."/>
        </authorList>
    </citation>
    <scope>NUCLEOTIDE SEQUENCE [LARGE SCALE GENOMIC DNA]</scope>
    <source>
        <strain evidence="10 11">GDMCC 1.1325</strain>
    </source>
</reference>
<dbReference type="PANTHER" id="PTHR43047:SF66">
    <property type="entry name" value="HISKA"/>
    <property type="match status" value="1"/>
</dbReference>
<feature type="modified residue" description="4-aspartylphosphate" evidence="6">
    <location>
        <position position="518"/>
    </location>
</feature>
<dbReference type="InterPro" id="IPR005467">
    <property type="entry name" value="His_kinase_dom"/>
</dbReference>
<dbReference type="InterPro" id="IPR011006">
    <property type="entry name" value="CheY-like_superfamily"/>
</dbReference>
<dbReference type="SMART" id="SM00387">
    <property type="entry name" value="HATPase_c"/>
    <property type="match status" value="1"/>
</dbReference>
<dbReference type="InterPro" id="IPR036890">
    <property type="entry name" value="HATPase_C_sf"/>
</dbReference>
<evidence type="ECO:0000256" key="5">
    <source>
        <dbReference type="ARBA" id="ARBA00022777"/>
    </source>
</evidence>
<feature type="transmembrane region" description="Helical" evidence="7">
    <location>
        <begin position="83"/>
        <end position="99"/>
    </location>
</feature>
<dbReference type="OrthoDB" id="636661at2"/>
<evidence type="ECO:0000256" key="3">
    <source>
        <dbReference type="ARBA" id="ARBA00022553"/>
    </source>
</evidence>
<evidence type="ECO:0000313" key="10">
    <source>
        <dbReference type="EMBL" id="RBL88498.1"/>
    </source>
</evidence>
<feature type="transmembrane region" description="Helical" evidence="7">
    <location>
        <begin position="58"/>
        <end position="76"/>
    </location>
</feature>
<dbReference type="GO" id="GO:0009927">
    <property type="term" value="F:histidine phosphotransfer kinase activity"/>
    <property type="evidence" value="ECO:0007669"/>
    <property type="project" value="TreeGrafter"/>
</dbReference>
<keyword evidence="5" id="KW-0418">Kinase</keyword>
<dbReference type="SMART" id="SM00388">
    <property type="entry name" value="HisKA"/>
    <property type="match status" value="1"/>
</dbReference>
<dbReference type="PRINTS" id="PR00344">
    <property type="entry name" value="BCTRLSENSOR"/>
</dbReference>
<dbReference type="SUPFAM" id="SSF47384">
    <property type="entry name" value="Homodimeric domain of signal transducing histidine kinase"/>
    <property type="match status" value="1"/>
</dbReference>
<feature type="transmembrane region" description="Helical" evidence="7">
    <location>
        <begin position="105"/>
        <end position="124"/>
    </location>
</feature>
<dbReference type="SUPFAM" id="SSF55874">
    <property type="entry name" value="ATPase domain of HSP90 chaperone/DNA topoisomerase II/histidine kinase"/>
    <property type="match status" value="1"/>
</dbReference>
<comment type="catalytic activity">
    <reaction evidence="1">
        <text>ATP + protein L-histidine = ADP + protein N-phospho-L-histidine.</text>
        <dbReference type="EC" id="2.7.13.3"/>
    </reaction>
</comment>
<dbReference type="InterPro" id="IPR036097">
    <property type="entry name" value="HisK_dim/P_sf"/>
</dbReference>
<protein>
    <recommendedName>
        <fullName evidence="2">histidine kinase</fullName>
        <ecNumber evidence="2">2.7.13.3</ecNumber>
    </recommendedName>
</protein>
<dbReference type="GO" id="GO:0005886">
    <property type="term" value="C:plasma membrane"/>
    <property type="evidence" value="ECO:0007669"/>
    <property type="project" value="TreeGrafter"/>
</dbReference>
<keyword evidence="7" id="KW-1133">Transmembrane helix</keyword>
<dbReference type="EMBL" id="QFFJ01000002">
    <property type="protein sequence ID" value="RBL88498.1"/>
    <property type="molecule type" value="Genomic_DNA"/>
</dbReference>
<evidence type="ECO:0000313" key="11">
    <source>
        <dbReference type="Proteomes" id="UP000253410"/>
    </source>
</evidence>
<feature type="transmembrane region" description="Helical" evidence="7">
    <location>
        <begin position="131"/>
        <end position="152"/>
    </location>
</feature>
<dbReference type="Proteomes" id="UP000253410">
    <property type="component" value="Unassembled WGS sequence"/>
</dbReference>
<dbReference type="GO" id="GO:0000155">
    <property type="term" value="F:phosphorelay sensor kinase activity"/>
    <property type="evidence" value="ECO:0007669"/>
    <property type="project" value="InterPro"/>
</dbReference>
<evidence type="ECO:0000259" key="8">
    <source>
        <dbReference type="PROSITE" id="PS50109"/>
    </source>
</evidence>
<dbReference type="RefSeq" id="WP_113617239.1">
    <property type="nucleotide sequence ID" value="NZ_QFFJ01000002.1"/>
</dbReference>
<keyword evidence="7" id="KW-0812">Transmembrane</keyword>
<comment type="caution">
    <text evidence="10">The sequence shown here is derived from an EMBL/GenBank/DDBJ whole genome shotgun (WGS) entry which is preliminary data.</text>
</comment>
<dbReference type="InterPro" id="IPR003661">
    <property type="entry name" value="HisK_dim/P_dom"/>
</dbReference>
<dbReference type="Gene3D" id="3.40.50.2300">
    <property type="match status" value="1"/>
</dbReference>
<organism evidence="10 11">
    <name type="scientific">Chitinophaga flava</name>
    <dbReference type="NCBI Taxonomy" id="2259036"/>
    <lineage>
        <taxon>Bacteria</taxon>
        <taxon>Pseudomonadati</taxon>
        <taxon>Bacteroidota</taxon>
        <taxon>Chitinophagia</taxon>
        <taxon>Chitinophagales</taxon>
        <taxon>Chitinophagaceae</taxon>
        <taxon>Chitinophaga</taxon>
    </lineage>
</organism>
<feature type="domain" description="Histidine kinase" evidence="8">
    <location>
        <begin position="223"/>
        <end position="447"/>
    </location>
</feature>
<dbReference type="Gene3D" id="1.10.287.130">
    <property type="match status" value="1"/>
</dbReference>
<evidence type="ECO:0000256" key="7">
    <source>
        <dbReference type="SAM" id="Phobius"/>
    </source>
</evidence>
<sequence length="586" mass="66511">MFQALLKSIKSLTQAGTAGLSEEEHKKVRIINTLSLLTGSLAISIGTIFYLFTDLLGILIPANLEGICFLSIIYFNSKRRYKAASISMLVLYCLTTLYFDIILGQVINLTLICVFLFCLTLFLYSSKLLQIVGFTATVLTIIAMELNFYFQVFPPYELSMRNQFIFRWVALACFLSFIAIIIVFYVRDRRAWYNKLKNYSQSLEDTVLQLKQANQSKRIYLRETNHEIRTPLNAILGIGQLLETKVASQAATNQELGEIMELVTHLNSSSIFAKNIVNNVLELSRIESGIKENVHKVIFPVNTWISELVQMHRYLAQSQKVDLILQVEDDCLSGKVNTDKIKLTQIVTNILSNAIKFSPKNGEVKISVYRQINDFFIKIKDQGIGISKSQQEIIFDPFVTNGNGFIEGTGLGLYIARQMVLLLNGTLELESKEGEGTTFTIRFIEMLENISLEHTPQPENELCNLINKKVLLIDDDTMSRMILYRYFKAAGCQLVEAVNGKEGLTKARSERPDFIVLDTQMPVMDGRETLKNIRQDINLRHIPVIITTADSFAESRHEMMNAGATEFVAKPIEFQVLHQTLSRVIQ</sequence>
<evidence type="ECO:0000256" key="6">
    <source>
        <dbReference type="PROSITE-ProRule" id="PRU00169"/>
    </source>
</evidence>
<dbReference type="InterPro" id="IPR003594">
    <property type="entry name" value="HATPase_dom"/>
</dbReference>
<dbReference type="AlphaFoldDB" id="A0A365XQU2"/>
<dbReference type="InterPro" id="IPR001789">
    <property type="entry name" value="Sig_transdc_resp-reg_receiver"/>
</dbReference>
<evidence type="ECO:0000256" key="4">
    <source>
        <dbReference type="ARBA" id="ARBA00022679"/>
    </source>
</evidence>
<feature type="transmembrane region" description="Helical" evidence="7">
    <location>
        <begin position="30"/>
        <end position="52"/>
    </location>
</feature>
<dbReference type="PANTHER" id="PTHR43047">
    <property type="entry name" value="TWO-COMPONENT HISTIDINE PROTEIN KINASE"/>
    <property type="match status" value="1"/>
</dbReference>
<dbReference type="PROSITE" id="PS50110">
    <property type="entry name" value="RESPONSE_REGULATORY"/>
    <property type="match status" value="1"/>
</dbReference>
<name>A0A365XQU2_9BACT</name>
<keyword evidence="3 6" id="KW-0597">Phosphoprotein</keyword>
<feature type="transmembrane region" description="Helical" evidence="7">
    <location>
        <begin position="164"/>
        <end position="186"/>
    </location>
</feature>